<accession>J9FMC4</accession>
<name>J9FMC4_9ZZZZ</name>
<dbReference type="InterPro" id="IPR014729">
    <property type="entry name" value="Rossmann-like_a/b/a_fold"/>
</dbReference>
<gene>
    <name evidence="2" type="ORF">EVA_21121</name>
</gene>
<feature type="domain" description="NAD/GMP synthase" evidence="1">
    <location>
        <begin position="1"/>
        <end position="123"/>
    </location>
</feature>
<reference evidence="2" key="1">
    <citation type="journal article" date="2012" name="PLoS ONE">
        <title>Gene sets for utilization of primary and secondary nutrition supplies in the distal gut of endangered iberian lynx.</title>
        <authorList>
            <person name="Alcaide M."/>
            <person name="Messina E."/>
            <person name="Richter M."/>
            <person name="Bargiela R."/>
            <person name="Peplies J."/>
            <person name="Huws S.A."/>
            <person name="Newbold C.J."/>
            <person name="Golyshin P.N."/>
            <person name="Simon M.A."/>
            <person name="Lopez G."/>
            <person name="Yakimov M.M."/>
            <person name="Ferrer M."/>
        </authorList>
    </citation>
    <scope>NUCLEOTIDE SEQUENCE</scope>
</reference>
<comment type="caution">
    <text evidence="2">The sequence shown here is derived from an EMBL/GenBank/DDBJ whole genome shotgun (WGS) entry which is preliminary data.</text>
</comment>
<dbReference type="GO" id="GO:0006163">
    <property type="term" value="P:purine nucleotide metabolic process"/>
    <property type="evidence" value="ECO:0007669"/>
    <property type="project" value="UniProtKB-ARBA"/>
</dbReference>
<dbReference type="Gene3D" id="3.40.50.620">
    <property type="entry name" value="HUPs"/>
    <property type="match status" value="1"/>
</dbReference>
<dbReference type="Pfam" id="PF02540">
    <property type="entry name" value="NAD_synthase"/>
    <property type="match status" value="1"/>
</dbReference>
<feature type="non-terminal residue" evidence="2">
    <location>
        <position position="129"/>
    </location>
</feature>
<organism evidence="2">
    <name type="scientific">gut metagenome</name>
    <dbReference type="NCBI Taxonomy" id="749906"/>
    <lineage>
        <taxon>unclassified sequences</taxon>
        <taxon>metagenomes</taxon>
        <taxon>organismal metagenomes</taxon>
    </lineage>
</organism>
<evidence type="ECO:0000313" key="2">
    <source>
        <dbReference type="EMBL" id="EJW90772.1"/>
    </source>
</evidence>
<dbReference type="AlphaFoldDB" id="J9FMC4"/>
<feature type="non-terminal residue" evidence="2">
    <location>
        <position position="1"/>
    </location>
</feature>
<proteinExistence type="predicted"/>
<sequence length="129" mass="13917">AQNLAQALGANYASISIGQSCQHTLDQLEHTPITAYADNSAFTLSVNQLGRENIQARDRGARIIAAAAAAFGGAFSCNSNKAEMSIGYATFYGDICGALAMIGDLWKRHVYALGRYLNEEVYQRQVIPN</sequence>
<dbReference type="SUPFAM" id="SSF52402">
    <property type="entry name" value="Adenine nucleotide alpha hydrolases-like"/>
    <property type="match status" value="1"/>
</dbReference>
<dbReference type="InterPro" id="IPR022310">
    <property type="entry name" value="NAD/GMP_synthase"/>
</dbReference>
<evidence type="ECO:0000259" key="1">
    <source>
        <dbReference type="Pfam" id="PF02540"/>
    </source>
</evidence>
<protein>
    <submittedName>
        <fullName evidence="2">NAD+ synthetase</fullName>
    </submittedName>
</protein>
<dbReference type="EMBL" id="AMCI01008622">
    <property type="protein sequence ID" value="EJW90772.1"/>
    <property type="molecule type" value="Genomic_DNA"/>
</dbReference>